<evidence type="ECO:0000313" key="1">
    <source>
        <dbReference type="EMBL" id="CAG8697965.1"/>
    </source>
</evidence>
<dbReference type="AlphaFoldDB" id="A0A9N9HNH9"/>
<organism evidence="1 2">
    <name type="scientific">Funneliformis mosseae</name>
    <name type="common">Endomycorrhizal fungus</name>
    <name type="synonym">Glomus mosseae</name>
    <dbReference type="NCBI Taxonomy" id="27381"/>
    <lineage>
        <taxon>Eukaryota</taxon>
        <taxon>Fungi</taxon>
        <taxon>Fungi incertae sedis</taxon>
        <taxon>Mucoromycota</taxon>
        <taxon>Glomeromycotina</taxon>
        <taxon>Glomeromycetes</taxon>
        <taxon>Glomerales</taxon>
        <taxon>Glomeraceae</taxon>
        <taxon>Funneliformis</taxon>
    </lineage>
</organism>
<gene>
    <name evidence="1" type="ORF">FMOSSE_LOCUS13677</name>
</gene>
<comment type="caution">
    <text evidence="1">The sequence shown here is derived from an EMBL/GenBank/DDBJ whole genome shotgun (WGS) entry which is preliminary data.</text>
</comment>
<reference evidence="1" key="1">
    <citation type="submission" date="2021-06" db="EMBL/GenBank/DDBJ databases">
        <authorList>
            <person name="Kallberg Y."/>
            <person name="Tangrot J."/>
            <person name="Rosling A."/>
        </authorList>
    </citation>
    <scope>NUCLEOTIDE SEQUENCE</scope>
    <source>
        <strain evidence="1">87-6 pot B 2015</strain>
    </source>
</reference>
<keyword evidence="2" id="KW-1185">Reference proteome</keyword>
<evidence type="ECO:0000313" key="2">
    <source>
        <dbReference type="Proteomes" id="UP000789375"/>
    </source>
</evidence>
<name>A0A9N9HNH9_FUNMO</name>
<dbReference type="Proteomes" id="UP000789375">
    <property type="component" value="Unassembled WGS sequence"/>
</dbReference>
<dbReference type="EMBL" id="CAJVPP010008581">
    <property type="protein sequence ID" value="CAG8697965.1"/>
    <property type="molecule type" value="Genomic_DNA"/>
</dbReference>
<proteinExistence type="predicted"/>
<accession>A0A9N9HNH9</accession>
<sequence length="83" mass="9642">MCQTARIIKKATRKQIANATKLLTKEATIKKELEIVEGSVIVNRYYRINKHYNEFYETSTQLIKRKLLTNSDGKVDGLKKARK</sequence>
<protein>
    <submittedName>
        <fullName evidence="1">8635_t:CDS:1</fullName>
    </submittedName>
</protein>